<proteinExistence type="predicted"/>
<gene>
    <name evidence="1" type="ORF">PMO31116_00799</name>
</gene>
<sequence length="127" mass="14034">MDTQTQRKLEQLLEMLSLPPRRIACRMRVPLAPCLLMTDVDAYGITLALVLPRPNEHAARCLPWLLQACAPEWTPGIPVRACVAQGCAMLVATPPAPLQALAWFGCLSRMRRLLEHIDVHLHGAGHA</sequence>
<dbReference type="AlphaFoldDB" id="A0A5E4SJG1"/>
<organism evidence="1 2">
    <name type="scientific">Pandoraea morbifera</name>
    <dbReference type="NCBI Taxonomy" id="2508300"/>
    <lineage>
        <taxon>Bacteria</taxon>
        <taxon>Pseudomonadati</taxon>
        <taxon>Pseudomonadota</taxon>
        <taxon>Betaproteobacteria</taxon>
        <taxon>Burkholderiales</taxon>
        <taxon>Burkholderiaceae</taxon>
        <taxon>Pandoraea</taxon>
    </lineage>
</organism>
<keyword evidence="2" id="KW-1185">Reference proteome</keyword>
<evidence type="ECO:0000313" key="2">
    <source>
        <dbReference type="Proteomes" id="UP000368474"/>
    </source>
</evidence>
<dbReference type="EMBL" id="CABPSD010000002">
    <property type="protein sequence ID" value="VVD75143.1"/>
    <property type="molecule type" value="Genomic_DNA"/>
</dbReference>
<accession>A0A5E4SJG1</accession>
<protein>
    <submittedName>
        <fullName evidence="1">Secretion system apparatus</fullName>
    </submittedName>
</protein>
<name>A0A5E4SJG1_9BURK</name>
<reference evidence="1 2" key="1">
    <citation type="submission" date="2019-08" db="EMBL/GenBank/DDBJ databases">
        <authorList>
            <person name="Peeters C."/>
        </authorList>
    </citation>
    <scope>NUCLEOTIDE SEQUENCE [LARGE SCALE GENOMIC DNA]</scope>
    <source>
        <strain evidence="1 2">LMG 31116</strain>
    </source>
</reference>
<dbReference type="Proteomes" id="UP000368474">
    <property type="component" value="Unassembled WGS sequence"/>
</dbReference>
<evidence type="ECO:0000313" key="1">
    <source>
        <dbReference type="EMBL" id="VVD75143.1"/>
    </source>
</evidence>